<dbReference type="InterPro" id="IPR006616">
    <property type="entry name" value="DM9_repeat"/>
</dbReference>
<evidence type="ECO:0000313" key="2">
    <source>
        <dbReference type="WBParaSite" id="maker-uti_cns_0002007-snap-gene-1.3-mRNA-1"/>
    </source>
</evidence>
<protein>
    <submittedName>
        <fullName evidence="2 3">DUF3421 domain-containing protein</fullName>
    </submittedName>
</protein>
<organism evidence="1 3">
    <name type="scientific">Macrostomum lignano</name>
    <dbReference type="NCBI Taxonomy" id="282301"/>
    <lineage>
        <taxon>Eukaryota</taxon>
        <taxon>Metazoa</taxon>
        <taxon>Spiralia</taxon>
        <taxon>Lophotrochozoa</taxon>
        <taxon>Platyhelminthes</taxon>
        <taxon>Rhabditophora</taxon>
        <taxon>Macrostomorpha</taxon>
        <taxon>Macrostomida</taxon>
        <taxon>Macrostomidae</taxon>
        <taxon>Macrostomum</taxon>
    </lineage>
</organism>
<dbReference type="WBParaSite" id="maker-uti_cns_0002007-snap-gene-1.3-mRNA-1">
    <property type="protein sequence ID" value="maker-uti_cns_0002007-snap-gene-1.3-mRNA-1"/>
    <property type="gene ID" value="maker-uti_cns_0002007-snap-gene-1.3"/>
</dbReference>
<dbReference type="Pfam" id="PF11901">
    <property type="entry name" value="DM9"/>
    <property type="match status" value="1"/>
</dbReference>
<evidence type="ECO:0000313" key="3">
    <source>
        <dbReference type="WBParaSite" id="maker-uti_cns_0010840-snap-gene-0.3-mRNA-1"/>
    </source>
</evidence>
<dbReference type="PANTHER" id="PTHR31649">
    <property type="entry name" value="AGAP009604-PA"/>
    <property type="match status" value="1"/>
</dbReference>
<dbReference type="Proteomes" id="UP000095280">
    <property type="component" value="Unplaced"/>
</dbReference>
<accession>A0A1I8I9L7</accession>
<evidence type="ECO:0000313" key="1">
    <source>
        <dbReference type="Proteomes" id="UP000095280"/>
    </source>
</evidence>
<sequence length="164" mass="17277">MSTFKSSGGKGVDLCLSWVNAANGEIPAGAVSIGGDVFVARCFSDGELLPGKVAAGHNSCYAPYDGEEKCCDTYQVLCETCNHGLTGGPGFEWVAWSGNTAPKHALISGSDQGRPLYVAKANIDGEWCAGKYIPDYGKAYFSCGGAEHEKEDDFEVLVMCTRSG</sequence>
<proteinExistence type="predicted"/>
<dbReference type="WBParaSite" id="maker-uti_cns_0015386-snap-gene-0.2-mRNA-1">
    <property type="protein sequence ID" value="maker-uti_cns_0015386-snap-gene-0.2-mRNA-1"/>
    <property type="gene ID" value="maker-uti_cns_0015386-snap-gene-0.2"/>
</dbReference>
<dbReference type="STRING" id="282301.A0A1I8I9L7"/>
<dbReference type="AlphaFoldDB" id="A0A1I8I9L7"/>
<dbReference type="OrthoDB" id="1925699at2759"/>
<dbReference type="PANTHER" id="PTHR31649:SF1">
    <property type="entry name" value="FARNESOIC ACID O-METHYL TRANSFERASE DOMAIN-CONTAINING PROTEIN"/>
    <property type="match status" value="1"/>
</dbReference>
<dbReference type="WBParaSite" id="maker-uti_cns_0010840-snap-gene-0.3-mRNA-1">
    <property type="protein sequence ID" value="maker-uti_cns_0010840-snap-gene-0.3-mRNA-1"/>
    <property type="gene ID" value="maker-uti_cns_0010840-snap-gene-0.3"/>
</dbReference>
<reference evidence="2 3" key="1">
    <citation type="submission" date="2016-11" db="UniProtKB">
        <authorList>
            <consortium name="WormBaseParasite"/>
        </authorList>
    </citation>
    <scope>IDENTIFICATION</scope>
</reference>
<name>A0A1I8I9L7_9PLAT</name>
<dbReference type="SMART" id="SM00696">
    <property type="entry name" value="DM9"/>
    <property type="match status" value="2"/>
</dbReference>
<keyword evidence="1" id="KW-1185">Reference proteome</keyword>